<feature type="transmembrane region" description="Helical" evidence="5">
    <location>
        <begin position="28"/>
        <end position="53"/>
    </location>
</feature>
<dbReference type="InterPro" id="IPR007430">
    <property type="entry name" value="VirB8"/>
</dbReference>
<evidence type="ECO:0000313" key="7">
    <source>
        <dbReference type="EMBL" id="AMP35198.1"/>
    </source>
</evidence>
<keyword evidence="7" id="KW-0614">Plasmid</keyword>
<proteinExistence type="predicted"/>
<evidence type="ECO:0000256" key="3">
    <source>
        <dbReference type="ARBA" id="ARBA00022989"/>
    </source>
</evidence>
<keyword evidence="2 5" id="KW-0812">Transmembrane</keyword>
<comment type="subcellular location">
    <subcellularLocation>
        <location evidence="1">Membrane</location>
        <topology evidence="1">Single-pass membrane protein</topology>
    </subcellularLocation>
</comment>
<dbReference type="PIRSF" id="PIRSF003299">
    <property type="entry name" value="VirB8_PtlE"/>
    <property type="match status" value="1"/>
</dbReference>
<evidence type="ECO:0000256" key="4">
    <source>
        <dbReference type="ARBA" id="ARBA00023136"/>
    </source>
</evidence>
<keyword evidence="3 5" id="KW-1133">Transmembrane helix</keyword>
<reference evidence="7" key="1">
    <citation type="journal article" date="2016" name="Antimicrob. Agents Chemother.">
        <title>Genomic characterization of Enterobacter cloacae isolates from China that co-produce KPC-3 and NDM-1 carbapenemases.</title>
        <authorList>
            <person name="Du H."/>
            <person name="Chen L."/>
            <person name="Chavda K.D."/>
            <person name="Pandey R."/>
            <person name="Zhang H."/>
            <person name="Xie X."/>
            <person name="Tang Y.W."/>
            <person name="Kreiswirth B.N."/>
        </authorList>
    </citation>
    <scope>NUCLEOTIDE SEQUENCE</scope>
    <source>
        <strain evidence="7">SZECL1</strain>
        <plasmid evidence="7">pKPC3_SZ</plasmid>
    </source>
</reference>
<dbReference type="Gene3D" id="3.10.450.230">
    <property type="entry name" value="VirB8 protein"/>
    <property type="match status" value="1"/>
</dbReference>
<dbReference type="InterPro" id="IPR032710">
    <property type="entry name" value="NTF2-like_dom_sf"/>
</dbReference>
<organism evidence="7">
    <name type="scientific">Enterobacter cloacae</name>
    <dbReference type="NCBI Taxonomy" id="550"/>
    <lineage>
        <taxon>Bacteria</taxon>
        <taxon>Pseudomonadati</taxon>
        <taxon>Pseudomonadota</taxon>
        <taxon>Gammaproteobacteria</taxon>
        <taxon>Enterobacterales</taxon>
        <taxon>Enterobacteriaceae</taxon>
        <taxon>Enterobacter</taxon>
        <taxon>Enterobacter cloacae complex</taxon>
    </lineage>
</organism>
<dbReference type="GO" id="GO:0030255">
    <property type="term" value="P:protein secretion by the type IV secretion system"/>
    <property type="evidence" value="ECO:0007669"/>
    <property type="project" value="InterPro"/>
</dbReference>
<evidence type="ECO:0000256" key="5">
    <source>
        <dbReference type="SAM" id="Phobius"/>
    </source>
</evidence>
<dbReference type="RefSeq" id="WP_058999006.1">
    <property type="nucleotide sequence ID" value="NZ_KU302800.1"/>
</dbReference>
<name>A0A142BQ40_ENTCL</name>
<evidence type="ECO:0000256" key="1">
    <source>
        <dbReference type="ARBA" id="ARBA00004167"/>
    </source>
</evidence>
<protein>
    <submittedName>
        <fullName evidence="7">PilX8</fullName>
    </submittedName>
</protein>
<dbReference type="AlphaFoldDB" id="A0A142BQ40"/>
<dbReference type="SUPFAM" id="SSF54427">
    <property type="entry name" value="NTF2-like"/>
    <property type="match status" value="1"/>
</dbReference>
<dbReference type="EMBL" id="KU302800">
    <property type="protein sequence ID" value="AMP35198.1"/>
    <property type="molecule type" value="Genomic_DNA"/>
</dbReference>
<keyword evidence="4 5" id="KW-0472">Membrane</keyword>
<sequence length="228" mass="26337">MSEKERVTRTAKNFEQHMLERDSRDRKAGFVFGGICLGIAALAVIAVVILLPLKQTETALYVTDGITGRTERVTMVNSVTFNENEVMNKFWVAEYIKRREGYNYFALQNDYTVTQLFNSNEVNNAYLDIFSGRTSPDKIYHNAQKQVLISIVSDFITDAKDPDKVATVRYKKTIRDTKTREEDVEFWVARLTFRYIPEKELTESQREANPLGFIVTTYSTEREQGVTR</sequence>
<dbReference type="CDD" id="cd16424">
    <property type="entry name" value="VirB8"/>
    <property type="match status" value="1"/>
</dbReference>
<dbReference type="InterPro" id="IPR026264">
    <property type="entry name" value="VirB8/PtlE"/>
</dbReference>
<dbReference type="GO" id="GO:0016020">
    <property type="term" value="C:membrane"/>
    <property type="evidence" value="ECO:0007669"/>
    <property type="project" value="UniProtKB-SubCell"/>
</dbReference>
<evidence type="ECO:0000256" key="2">
    <source>
        <dbReference type="ARBA" id="ARBA00022692"/>
    </source>
</evidence>
<accession>A0A142BQ40</accession>
<evidence type="ECO:0000259" key="6">
    <source>
        <dbReference type="Pfam" id="PF04335"/>
    </source>
</evidence>
<feature type="domain" description="Bacterial virulence protein VirB8" evidence="6">
    <location>
        <begin position="11"/>
        <end position="223"/>
    </location>
</feature>
<geneLocation type="plasmid" evidence="7">
    <name>pKPC3_SZ</name>
</geneLocation>
<dbReference type="Pfam" id="PF04335">
    <property type="entry name" value="VirB8"/>
    <property type="match status" value="1"/>
</dbReference>